<keyword evidence="4" id="KW-1185">Reference proteome</keyword>
<feature type="compositionally biased region" description="Low complexity" evidence="2">
    <location>
        <begin position="19"/>
        <end position="39"/>
    </location>
</feature>
<reference evidence="3" key="1">
    <citation type="submission" date="2022-08" db="EMBL/GenBank/DDBJ databases">
        <title>Novel sulfate-reducing endosymbionts in the free-living metamonad Anaeramoeba.</title>
        <authorList>
            <person name="Jerlstrom-Hultqvist J."/>
            <person name="Cepicka I."/>
            <person name="Gallot-Lavallee L."/>
            <person name="Salas-Leiva D."/>
            <person name="Curtis B.A."/>
            <person name="Zahonova K."/>
            <person name="Pipaliya S."/>
            <person name="Dacks J."/>
            <person name="Roger A.J."/>
        </authorList>
    </citation>
    <scope>NUCLEOTIDE SEQUENCE</scope>
    <source>
        <strain evidence="3">Schooner1</strain>
    </source>
</reference>
<proteinExistence type="predicted"/>
<keyword evidence="1" id="KW-0175">Coiled coil</keyword>
<feature type="compositionally biased region" description="Low complexity" evidence="2">
    <location>
        <begin position="337"/>
        <end position="368"/>
    </location>
</feature>
<feature type="compositionally biased region" description="Basic and acidic residues" evidence="2">
    <location>
        <begin position="7"/>
        <end position="18"/>
    </location>
</feature>
<evidence type="ECO:0000313" key="4">
    <source>
        <dbReference type="Proteomes" id="UP001150062"/>
    </source>
</evidence>
<feature type="compositionally biased region" description="Basic residues" evidence="2">
    <location>
        <begin position="372"/>
        <end position="394"/>
    </location>
</feature>
<feature type="region of interest" description="Disordered" evidence="2">
    <location>
        <begin position="1"/>
        <end position="50"/>
    </location>
</feature>
<comment type="caution">
    <text evidence="3">The sequence shown here is derived from an EMBL/GenBank/DDBJ whole genome shotgun (WGS) entry which is preliminary data.</text>
</comment>
<feature type="region of interest" description="Disordered" evidence="2">
    <location>
        <begin position="164"/>
        <end position="189"/>
    </location>
</feature>
<protein>
    <submittedName>
        <fullName evidence="3">Uncharacterized protein</fullName>
    </submittedName>
</protein>
<evidence type="ECO:0000256" key="1">
    <source>
        <dbReference type="SAM" id="Coils"/>
    </source>
</evidence>
<organism evidence="3 4">
    <name type="scientific">Anaeramoeba flamelloides</name>
    <dbReference type="NCBI Taxonomy" id="1746091"/>
    <lineage>
        <taxon>Eukaryota</taxon>
        <taxon>Metamonada</taxon>
        <taxon>Anaeramoebidae</taxon>
        <taxon>Anaeramoeba</taxon>
    </lineage>
</organism>
<feature type="region of interest" description="Disordered" evidence="2">
    <location>
        <begin position="332"/>
        <end position="403"/>
    </location>
</feature>
<dbReference type="EMBL" id="JAOAOG010000032">
    <property type="protein sequence ID" value="KAJ6253265.1"/>
    <property type="molecule type" value="Genomic_DNA"/>
</dbReference>
<name>A0ABQ8Z8Q5_9EUKA</name>
<evidence type="ECO:0000313" key="3">
    <source>
        <dbReference type="EMBL" id="KAJ6253265.1"/>
    </source>
</evidence>
<gene>
    <name evidence="3" type="ORF">M0813_01311</name>
</gene>
<accession>A0ABQ8Z8Q5</accession>
<feature type="compositionally biased region" description="Basic and acidic residues" evidence="2">
    <location>
        <begin position="175"/>
        <end position="189"/>
    </location>
</feature>
<sequence length="403" mass="47391">MSNVHRKKEEGLNSEKESTNSNSSEESTSNDSSFSNKTKQSSGSEMVMDKKMIAKIKNKVKEKLKNKYEKQIKKQQQTFILKEKIYREEISQLKDQVARRLNALENSNKLRDEIIYQKRELLLINKKLRTTIGNVKSRNLLLELQNTKLKNQIKRQSQKIDKKKIEQLDINQNNQEKKSNEDNESQETKVRVRLVNKKKNDNQKENENEIGIEIENENENENEMILEKILNQKPKKKNGLDRSTSLLKMDWGVEQTEVSFKVLGNRKQRLIRNDLGMKKSWSIADMELKESQQKIHENLWAGNLTKRMSGTTSTKRSNDVDKDLFLYQQLEDEKSLTNKNKSSTNKNKSSTNKNKSSTNKNKSSMNKSQDSKKKKKKKKKIKRKLKKKKKKKERKEKNNKDQN</sequence>
<evidence type="ECO:0000256" key="2">
    <source>
        <dbReference type="SAM" id="MobiDB-lite"/>
    </source>
</evidence>
<dbReference type="Proteomes" id="UP001150062">
    <property type="component" value="Unassembled WGS sequence"/>
</dbReference>
<feature type="coiled-coil region" evidence="1">
    <location>
        <begin position="58"/>
        <end position="107"/>
    </location>
</feature>